<name>A0A2S9KBW7_9BURK</name>
<proteinExistence type="predicted"/>
<dbReference type="InterPro" id="IPR036388">
    <property type="entry name" value="WH-like_DNA-bd_sf"/>
</dbReference>
<accession>A0A2S9KBW7</accession>
<comment type="caution">
    <text evidence="1">The sequence shown here is derived from an EMBL/GenBank/DDBJ whole genome shotgun (WGS) entry which is preliminary data.</text>
</comment>
<dbReference type="Proteomes" id="UP000238326">
    <property type="component" value="Unassembled WGS sequence"/>
</dbReference>
<dbReference type="SUPFAM" id="SSF46785">
    <property type="entry name" value="Winged helix' DNA-binding domain"/>
    <property type="match status" value="1"/>
</dbReference>
<organism evidence="1 2">
    <name type="scientific">Malikia spinosa</name>
    <dbReference type="NCBI Taxonomy" id="86180"/>
    <lineage>
        <taxon>Bacteria</taxon>
        <taxon>Pseudomonadati</taxon>
        <taxon>Pseudomonadota</taxon>
        <taxon>Betaproteobacteria</taxon>
        <taxon>Burkholderiales</taxon>
        <taxon>Comamonadaceae</taxon>
        <taxon>Malikia</taxon>
    </lineage>
</organism>
<dbReference type="RefSeq" id="WP_105730514.1">
    <property type="nucleotide sequence ID" value="NZ_DAIPCI010000013.1"/>
</dbReference>
<reference evidence="1 2" key="1">
    <citation type="submission" date="2018-03" db="EMBL/GenBank/DDBJ databases">
        <title>Comparative genomics illustrates the genes involved in a hyperalkaliphilic mechanisms of Serpentinomonas isolated from highly-alkaline calcium-rich serpentinized springs.</title>
        <authorList>
            <person name="Suzuki S."/>
            <person name="Ishii S."/>
            <person name="Walworth N."/>
            <person name="Bird L."/>
            <person name="Kuenen J.G."/>
            <person name="Nealson K.H."/>
        </authorList>
    </citation>
    <scope>NUCLEOTIDE SEQUENCE [LARGE SCALE GENOMIC DNA]</scope>
    <source>
        <strain evidence="1 2">83</strain>
    </source>
</reference>
<keyword evidence="2" id="KW-1185">Reference proteome</keyword>
<evidence type="ECO:0000313" key="2">
    <source>
        <dbReference type="Proteomes" id="UP000238326"/>
    </source>
</evidence>
<dbReference type="OrthoDB" id="9134833at2"/>
<sequence>MSFQRFLSLVEALRQSPSYPEMDPIEERMLNAMAAAWHADMRLTVMSVMHMFPTISPSTVHRRLKSLRAKGLIELAPDQEDNRIKYVQATGRTEDYFATLGRCMDQAQAQAQAQH</sequence>
<dbReference type="InterPro" id="IPR036390">
    <property type="entry name" value="WH_DNA-bd_sf"/>
</dbReference>
<protein>
    <submittedName>
        <fullName evidence="1">MarR family transcriptional regulator</fullName>
    </submittedName>
</protein>
<dbReference type="AlphaFoldDB" id="A0A2S9KBW7"/>
<dbReference type="EMBL" id="PVLR01000042">
    <property type="protein sequence ID" value="PRD67948.1"/>
    <property type="molecule type" value="Genomic_DNA"/>
</dbReference>
<gene>
    <name evidence="1" type="ORF">C6P61_13815</name>
</gene>
<dbReference type="Gene3D" id="1.10.10.10">
    <property type="entry name" value="Winged helix-like DNA-binding domain superfamily/Winged helix DNA-binding domain"/>
    <property type="match status" value="1"/>
</dbReference>
<evidence type="ECO:0000313" key="1">
    <source>
        <dbReference type="EMBL" id="PRD67948.1"/>
    </source>
</evidence>